<comment type="subcellular location">
    <subcellularLocation>
        <location evidence="1">Cell membrane</location>
        <topology evidence="1">Multi-pass membrane protein</topology>
    </subcellularLocation>
</comment>
<evidence type="ECO:0000256" key="3">
    <source>
        <dbReference type="ARBA" id="ARBA00022475"/>
    </source>
</evidence>
<feature type="transmembrane region" description="Helical" evidence="8">
    <location>
        <begin position="443"/>
        <end position="462"/>
    </location>
</feature>
<feature type="transmembrane region" description="Helical" evidence="8">
    <location>
        <begin position="404"/>
        <end position="422"/>
    </location>
</feature>
<evidence type="ECO:0000256" key="1">
    <source>
        <dbReference type="ARBA" id="ARBA00004651"/>
    </source>
</evidence>
<sequence>MVFSSLLFLFFFLPVTLLLYFCSPMKIKNLVLLVVSLIFYAWGEPIYIFLMVFSACIDYFHGLYIAKFRQHYKRKAKYILISSIVINIGLLSFFKYADFLIHNINQLFGTSMDPLQLPLPIGISFYTFQTMSYTIDVYRGRVQPQKNPIALAMYVCLFPQLIAGPIVRYEAIMNQLHNRTINLHQFSTGVKIFIIGLAKKVLLANNIGLLWNNIQSQELSEVTVLASWLGILAFAFQIYFDFSGYSDMAIGLGKMFGFDFPKNFDYPYMSKNISEFWRRWHMTLGGWFRDYVYIPLGGSRRGKIRLYMNTLIVWALTGFWHGASWNFMLWGIYFGIIITIEKGGFLIVLNKLHPFFQRLYFVFFILISWVLFLFEDVSDGFQYYLIMFGVSDNPIWNGQFIYDLYTNILLFIILFIGVTPFVRTIHQKIIKKCGGIVQISSELIIYFLLLFLSTAFLVDASFNPFLYFRF</sequence>
<protein>
    <submittedName>
        <fullName evidence="9">MBOAT family O-acyltransferase</fullName>
    </submittedName>
</protein>
<dbReference type="InterPro" id="IPR004299">
    <property type="entry name" value="MBOAT_fam"/>
</dbReference>
<keyword evidence="10" id="KW-1185">Reference proteome</keyword>
<feature type="transmembrane region" description="Helical" evidence="8">
    <location>
        <begin position="329"/>
        <end position="348"/>
    </location>
</feature>
<name>A0ABW0LCP3_9BACI</name>
<feature type="transmembrane region" description="Helical" evidence="8">
    <location>
        <begin position="222"/>
        <end position="240"/>
    </location>
</feature>
<keyword evidence="5 8" id="KW-1133">Transmembrane helix</keyword>
<dbReference type="InterPro" id="IPR024194">
    <property type="entry name" value="Ac/AlaTfrase_AlgI/DltB"/>
</dbReference>
<feature type="transmembrane region" description="Helical" evidence="8">
    <location>
        <begin position="6"/>
        <end position="22"/>
    </location>
</feature>
<comment type="caution">
    <text evidence="9">The sequence shown here is derived from an EMBL/GenBank/DDBJ whole genome shotgun (WGS) entry which is preliminary data.</text>
</comment>
<evidence type="ECO:0000313" key="9">
    <source>
        <dbReference type="EMBL" id="MFC5463425.1"/>
    </source>
</evidence>
<keyword evidence="4 8" id="KW-0812">Transmembrane</keyword>
<keyword evidence="7" id="KW-0808">Transferase</keyword>
<evidence type="ECO:0000256" key="4">
    <source>
        <dbReference type="ARBA" id="ARBA00022692"/>
    </source>
</evidence>
<feature type="transmembrane region" description="Helical" evidence="8">
    <location>
        <begin position="355"/>
        <end position="374"/>
    </location>
</feature>
<dbReference type="PANTHER" id="PTHR13285">
    <property type="entry name" value="ACYLTRANSFERASE"/>
    <property type="match status" value="1"/>
</dbReference>
<dbReference type="EMBL" id="JBHSMC010000001">
    <property type="protein sequence ID" value="MFC5463425.1"/>
    <property type="molecule type" value="Genomic_DNA"/>
</dbReference>
<keyword evidence="6 7" id="KW-0472">Membrane</keyword>
<dbReference type="PANTHER" id="PTHR13285:SF18">
    <property type="entry name" value="PROTEIN-CYSTEINE N-PALMITOYLTRANSFERASE RASP"/>
    <property type="match status" value="1"/>
</dbReference>
<evidence type="ECO:0000313" key="10">
    <source>
        <dbReference type="Proteomes" id="UP001596147"/>
    </source>
</evidence>
<feature type="transmembrane region" description="Helical" evidence="8">
    <location>
        <begin position="306"/>
        <end position="323"/>
    </location>
</feature>
<dbReference type="PIRSF" id="PIRSF016636">
    <property type="entry name" value="AlgI_DltB"/>
    <property type="match status" value="1"/>
</dbReference>
<proteinExistence type="inferred from homology"/>
<evidence type="ECO:0000256" key="7">
    <source>
        <dbReference type="PIRNR" id="PIRNR016636"/>
    </source>
</evidence>
<organism evidence="9 10">
    <name type="scientific">Lederbergia graminis</name>
    <dbReference type="NCBI Taxonomy" id="735518"/>
    <lineage>
        <taxon>Bacteria</taxon>
        <taxon>Bacillati</taxon>
        <taxon>Bacillota</taxon>
        <taxon>Bacilli</taxon>
        <taxon>Bacillales</taxon>
        <taxon>Bacillaceae</taxon>
        <taxon>Lederbergia</taxon>
    </lineage>
</organism>
<dbReference type="Pfam" id="PF03062">
    <property type="entry name" value="MBOAT"/>
    <property type="match status" value="1"/>
</dbReference>
<accession>A0ABW0LCP3</accession>
<evidence type="ECO:0000256" key="6">
    <source>
        <dbReference type="ARBA" id="ARBA00023136"/>
    </source>
</evidence>
<dbReference type="Proteomes" id="UP001596147">
    <property type="component" value="Unassembled WGS sequence"/>
</dbReference>
<feature type="transmembrane region" description="Helical" evidence="8">
    <location>
        <begin position="27"/>
        <end position="42"/>
    </location>
</feature>
<dbReference type="InterPro" id="IPR028362">
    <property type="entry name" value="AlgI"/>
</dbReference>
<keyword evidence="3 7" id="KW-1003">Cell membrane</keyword>
<evidence type="ECO:0000256" key="2">
    <source>
        <dbReference type="ARBA" id="ARBA00010323"/>
    </source>
</evidence>
<reference evidence="10" key="1">
    <citation type="journal article" date="2019" name="Int. J. Syst. Evol. Microbiol.">
        <title>The Global Catalogue of Microorganisms (GCM) 10K type strain sequencing project: providing services to taxonomists for standard genome sequencing and annotation.</title>
        <authorList>
            <consortium name="The Broad Institute Genomics Platform"/>
            <consortium name="The Broad Institute Genome Sequencing Center for Infectious Disease"/>
            <person name="Wu L."/>
            <person name="Ma J."/>
        </authorList>
    </citation>
    <scope>NUCLEOTIDE SEQUENCE [LARGE SCALE GENOMIC DNA]</scope>
    <source>
        <strain evidence="10">CGMCC 1.12237</strain>
    </source>
</reference>
<feature type="transmembrane region" description="Helical" evidence="8">
    <location>
        <begin position="78"/>
        <end position="97"/>
    </location>
</feature>
<gene>
    <name evidence="9" type="ORF">ACFPM4_01520</name>
</gene>
<dbReference type="PIRSF" id="PIRSF500217">
    <property type="entry name" value="AlgI"/>
    <property type="match status" value="1"/>
</dbReference>
<feature type="transmembrane region" description="Helical" evidence="8">
    <location>
        <begin position="149"/>
        <end position="167"/>
    </location>
</feature>
<dbReference type="InterPro" id="IPR051085">
    <property type="entry name" value="MB_O-acyltransferase"/>
</dbReference>
<evidence type="ECO:0000256" key="5">
    <source>
        <dbReference type="ARBA" id="ARBA00022989"/>
    </source>
</evidence>
<evidence type="ECO:0000256" key="8">
    <source>
        <dbReference type="SAM" id="Phobius"/>
    </source>
</evidence>
<keyword evidence="7" id="KW-0012">Acyltransferase</keyword>
<dbReference type="RefSeq" id="WP_382346872.1">
    <property type="nucleotide sequence ID" value="NZ_JBHSMC010000001.1"/>
</dbReference>
<comment type="similarity">
    <text evidence="2 7">Belongs to the membrane-bound acyltransferase family.</text>
</comment>